<evidence type="ECO:0000313" key="1">
    <source>
        <dbReference type="EMBL" id="MBN7771347.1"/>
    </source>
</evidence>
<organism evidence="1 2">
    <name type="scientific">Marinobacter daepoensis</name>
    <dbReference type="NCBI Taxonomy" id="262077"/>
    <lineage>
        <taxon>Bacteria</taxon>
        <taxon>Pseudomonadati</taxon>
        <taxon>Pseudomonadota</taxon>
        <taxon>Gammaproteobacteria</taxon>
        <taxon>Pseudomonadales</taxon>
        <taxon>Marinobacteraceae</taxon>
        <taxon>Marinobacter</taxon>
    </lineage>
</organism>
<dbReference type="EMBL" id="JAFKDB010000020">
    <property type="protein sequence ID" value="MBN7771347.1"/>
    <property type="molecule type" value="Genomic_DNA"/>
</dbReference>
<gene>
    <name evidence="1" type="ORF">JYP53_15680</name>
</gene>
<protein>
    <submittedName>
        <fullName evidence="1">DUF523 domain-containing protein</fullName>
    </submittedName>
</protein>
<accession>A0ABS3BHX6</accession>
<sequence>MSACLLGKRVRYDGGSLSVDDQIVERWRSEGRIVSVCPEVEAGMTIPRTPAEILGGSGGNVLDGDAAVVDKSGKVVTDEFIAGASVALELCQTFNIDIAILAESSPSCGSSVIYDGGFSGTKIPGMGVTAALLRQHGVQVFSQHEIALAYEAMQR</sequence>
<dbReference type="PANTHER" id="PTHR30087">
    <property type="entry name" value="INNER MEMBRANE PROTEIN"/>
    <property type="match status" value="1"/>
</dbReference>
<dbReference type="PANTHER" id="PTHR30087:SF1">
    <property type="entry name" value="HYPOTHETICAL CYTOSOLIC PROTEIN"/>
    <property type="match status" value="1"/>
</dbReference>
<reference evidence="1 2" key="1">
    <citation type="submission" date="2021-02" db="EMBL/GenBank/DDBJ databases">
        <title>PHA producing bacteria isolated from coastal sediment in Guangdong, Shenzhen.</title>
        <authorList>
            <person name="Zheng W."/>
            <person name="Yu S."/>
            <person name="Huang Y."/>
        </authorList>
    </citation>
    <scope>NUCLEOTIDE SEQUENCE [LARGE SCALE GENOMIC DNA]</scope>
    <source>
        <strain evidence="1 2">TN21-5</strain>
    </source>
</reference>
<name>A0ABS3BHX6_9GAMM</name>
<dbReference type="Pfam" id="PF04463">
    <property type="entry name" value="2-thiour_desulf"/>
    <property type="match status" value="1"/>
</dbReference>
<comment type="caution">
    <text evidence="1">The sequence shown here is derived from an EMBL/GenBank/DDBJ whole genome shotgun (WGS) entry which is preliminary data.</text>
</comment>
<evidence type="ECO:0000313" key="2">
    <source>
        <dbReference type="Proteomes" id="UP000664344"/>
    </source>
</evidence>
<proteinExistence type="predicted"/>
<dbReference type="RefSeq" id="WP_206558313.1">
    <property type="nucleotide sequence ID" value="NZ_JAFKDB010000020.1"/>
</dbReference>
<keyword evidence="2" id="KW-1185">Reference proteome</keyword>
<dbReference type="InterPro" id="IPR007553">
    <property type="entry name" value="2-thiour_desulf"/>
</dbReference>
<dbReference type="Proteomes" id="UP000664344">
    <property type="component" value="Unassembled WGS sequence"/>
</dbReference>